<sequence>MIIIRITGNRLTPVPYLVRHTHHHDTFCSLKRLLPCSPPNAHVGSHDEVQHLEALWVDNQLAELGSLAAIAAAGPFPAELQVERARRLVLVAVLAVAVAAAAADLEQPAEVAAELLPLALLAE</sequence>
<dbReference type="AlphaFoldDB" id="H1VU55"/>
<accession>H1VU55</accession>
<reference evidence="2" key="1">
    <citation type="journal article" date="2012" name="Nat. Genet.">
        <title>Lifestyle transitions in plant pathogenic Colletotrichum fungi deciphered by genome and transcriptome analyses.</title>
        <authorList>
            <person name="O'Connell R.J."/>
            <person name="Thon M.R."/>
            <person name="Hacquard S."/>
            <person name="Amyotte S.G."/>
            <person name="Kleemann J."/>
            <person name="Torres M.F."/>
            <person name="Damm U."/>
            <person name="Buiate E.A."/>
            <person name="Epstein L."/>
            <person name="Alkan N."/>
            <person name="Altmueller J."/>
            <person name="Alvarado-Balderrama L."/>
            <person name="Bauser C.A."/>
            <person name="Becker C."/>
            <person name="Birren B.W."/>
            <person name="Chen Z."/>
            <person name="Choi J."/>
            <person name="Crouch J.A."/>
            <person name="Duvick J.P."/>
            <person name="Farman M.A."/>
            <person name="Gan P."/>
            <person name="Heiman D."/>
            <person name="Henrissat B."/>
            <person name="Howard R.J."/>
            <person name="Kabbage M."/>
            <person name="Koch C."/>
            <person name="Kracher B."/>
            <person name="Kubo Y."/>
            <person name="Law A.D."/>
            <person name="Lebrun M.-H."/>
            <person name="Lee Y.-H."/>
            <person name="Miyara I."/>
            <person name="Moore N."/>
            <person name="Neumann U."/>
            <person name="Nordstroem K."/>
            <person name="Panaccione D.G."/>
            <person name="Panstruga R."/>
            <person name="Place M."/>
            <person name="Proctor R.H."/>
            <person name="Prusky D."/>
            <person name="Rech G."/>
            <person name="Reinhardt R."/>
            <person name="Rollins J.A."/>
            <person name="Rounsley S."/>
            <person name="Schardl C.L."/>
            <person name="Schwartz D.C."/>
            <person name="Shenoy N."/>
            <person name="Shirasu K."/>
            <person name="Sikhakolli U.R."/>
            <person name="Stueber K."/>
            <person name="Sukno S.A."/>
            <person name="Sweigard J.A."/>
            <person name="Takano Y."/>
            <person name="Takahara H."/>
            <person name="Trail F."/>
            <person name="van der Does H.C."/>
            <person name="Voll L.M."/>
            <person name="Will I."/>
            <person name="Young S."/>
            <person name="Zeng Q."/>
            <person name="Zhang J."/>
            <person name="Zhou S."/>
            <person name="Dickman M.B."/>
            <person name="Schulze-Lefert P."/>
            <person name="Ver Loren van Themaat E."/>
            <person name="Ma L.-J."/>
            <person name="Vaillancourt L.J."/>
        </authorList>
    </citation>
    <scope>NUCLEOTIDE SEQUENCE [LARGE SCALE GENOMIC DNA]</scope>
    <source>
        <strain evidence="2">IMI 349063</strain>
    </source>
</reference>
<gene>
    <name evidence="1" type="ORF">CH063_13370</name>
</gene>
<proteinExistence type="predicted"/>
<name>H1VU55_COLHI</name>
<protein>
    <submittedName>
        <fullName evidence="1">Uncharacterized protein</fullName>
    </submittedName>
</protein>
<dbReference type="EMBL" id="CACQ02006353">
    <property type="protein sequence ID" value="CCF43763.1"/>
    <property type="molecule type" value="Genomic_DNA"/>
</dbReference>
<evidence type="ECO:0000313" key="1">
    <source>
        <dbReference type="EMBL" id="CCF43763.1"/>
    </source>
</evidence>
<organism evidence="1 2">
    <name type="scientific">Colletotrichum higginsianum (strain IMI 349063)</name>
    <name type="common">Crucifer anthracnose fungus</name>
    <dbReference type="NCBI Taxonomy" id="759273"/>
    <lineage>
        <taxon>Eukaryota</taxon>
        <taxon>Fungi</taxon>
        <taxon>Dikarya</taxon>
        <taxon>Ascomycota</taxon>
        <taxon>Pezizomycotina</taxon>
        <taxon>Sordariomycetes</taxon>
        <taxon>Hypocreomycetidae</taxon>
        <taxon>Glomerellales</taxon>
        <taxon>Glomerellaceae</taxon>
        <taxon>Colletotrichum</taxon>
        <taxon>Colletotrichum destructivum species complex</taxon>
    </lineage>
</organism>
<evidence type="ECO:0000313" key="2">
    <source>
        <dbReference type="Proteomes" id="UP000007174"/>
    </source>
</evidence>
<dbReference type="Proteomes" id="UP000007174">
    <property type="component" value="Unassembled WGS sequence"/>
</dbReference>
<dbReference type="HOGENOM" id="CLU_2015110_0_0_1"/>